<feature type="domain" description="Macro" evidence="2">
    <location>
        <begin position="1"/>
        <end position="97"/>
    </location>
</feature>
<dbReference type="RefSeq" id="WP_283434682.1">
    <property type="nucleotide sequence ID" value="NZ_FXUG01000016.1"/>
</dbReference>
<dbReference type="InterPro" id="IPR002589">
    <property type="entry name" value="Macro_dom"/>
</dbReference>
<evidence type="ECO:0000313" key="4">
    <source>
        <dbReference type="Proteomes" id="UP001158067"/>
    </source>
</evidence>
<feature type="compositionally biased region" description="Polar residues" evidence="1">
    <location>
        <begin position="61"/>
        <end position="79"/>
    </location>
</feature>
<dbReference type="SUPFAM" id="SSF52949">
    <property type="entry name" value="Macro domain-like"/>
    <property type="match status" value="1"/>
</dbReference>
<gene>
    <name evidence="3" type="ORF">SAMN06265222_11630</name>
</gene>
<comment type="caution">
    <text evidence="3">The sequence shown here is derived from an EMBL/GenBank/DDBJ whole genome shotgun (WGS) entry which is preliminary data.</text>
</comment>
<feature type="region of interest" description="Disordered" evidence="1">
    <location>
        <begin position="48"/>
        <end position="84"/>
    </location>
</feature>
<dbReference type="Proteomes" id="UP001158067">
    <property type="component" value="Unassembled WGS sequence"/>
</dbReference>
<organism evidence="3 4">
    <name type="scientific">Neorhodopirellula lusitana</name>
    <dbReference type="NCBI Taxonomy" id="445327"/>
    <lineage>
        <taxon>Bacteria</taxon>
        <taxon>Pseudomonadati</taxon>
        <taxon>Planctomycetota</taxon>
        <taxon>Planctomycetia</taxon>
        <taxon>Pirellulales</taxon>
        <taxon>Pirellulaceae</taxon>
        <taxon>Neorhodopirellula</taxon>
    </lineage>
</organism>
<proteinExistence type="predicted"/>
<evidence type="ECO:0000256" key="1">
    <source>
        <dbReference type="SAM" id="MobiDB-lite"/>
    </source>
</evidence>
<protein>
    <recommendedName>
        <fullName evidence="2">Macro domain-containing protein</fullName>
    </recommendedName>
</protein>
<dbReference type="Gene3D" id="3.40.220.10">
    <property type="entry name" value="Leucine Aminopeptidase, subunit E, domain 1"/>
    <property type="match status" value="1"/>
</dbReference>
<accession>A0ABY1QJ93</accession>
<sequence>MNVVVTVGDVLDASADVLFSTANPWINMSGGVNGAIRDAHPTFNRNSAIIRSPPTGGSWPPTATQTLAGPKNPNSPGQDNTRRHVLHSQLHLQNRLN</sequence>
<evidence type="ECO:0000313" key="3">
    <source>
        <dbReference type="EMBL" id="SMP73136.1"/>
    </source>
</evidence>
<keyword evidence="4" id="KW-1185">Reference proteome</keyword>
<evidence type="ECO:0000259" key="2">
    <source>
        <dbReference type="PROSITE" id="PS51154"/>
    </source>
</evidence>
<dbReference type="EMBL" id="FXUG01000016">
    <property type="protein sequence ID" value="SMP73136.1"/>
    <property type="molecule type" value="Genomic_DNA"/>
</dbReference>
<dbReference type="InterPro" id="IPR043472">
    <property type="entry name" value="Macro_dom-like"/>
</dbReference>
<dbReference type="PROSITE" id="PS51154">
    <property type="entry name" value="MACRO"/>
    <property type="match status" value="1"/>
</dbReference>
<reference evidence="3 4" key="1">
    <citation type="submission" date="2017-05" db="EMBL/GenBank/DDBJ databases">
        <authorList>
            <person name="Varghese N."/>
            <person name="Submissions S."/>
        </authorList>
    </citation>
    <scope>NUCLEOTIDE SEQUENCE [LARGE SCALE GENOMIC DNA]</scope>
    <source>
        <strain evidence="3 4">DSM 25457</strain>
    </source>
</reference>
<name>A0ABY1QJ93_9BACT</name>